<dbReference type="GO" id="GO:0016747">
    <property type="term" value="F:acyltransferase activity, transferring groups other than amino-acyl groups"/>
    <property type="evidence" value="ECO:0007669"/>
    <property type="project" value="InterPro"/>
</dbReference>
<dbReference type="InterPro" id="IPR016181">
    <property type="entry name" value="Acyl_CoA_acyltransferase"/>
</dbReference>
<dbReference type="InterPro" id="IPR052523">
    <property type="entry name" value="Trichothecene_AcTrans"/>
</dbReference>
<protein>
    <recommendedName>
        <fullName evidence="1">N-acetyltransferase domain-containing protein</fullName>
    </recommendedName>
</protein>
<evidence type="ECO:0000313" key="3">
    <source>
        <dbReference type="Proteomes" id="UP000298327"/>
    </source>
</evidence>
<dbReference type="PANTHER" id="PTHR42791:SF1">
    <property type="entry name" value="N-ACETYLTRANSFERASE DOMAIN-CONTAINING PROTEIN"/>
    <property type="match status" value="1"/>
</dbReference>
<dbReference type="EMBL" id="SEOQ01000715">
    <property type="protein sequence ID" value="TFY57926.1"/>
    <property type="molecule type" value="Genomic_DNA"/>
</dbReference>
<sequence>MLVTLNKTEYPHWQMRSYQHAVQSRSASIRNQRLEELVRSDCAALTGASRNWDDSNITRIRSSSTTRGILPHASMTDFTVHRTSEPTQTQLDEAISVCVRAFERDEGTLAMTGGDPKLQPLLFGWLIRTCVLGGQLYVVANGSGTIVGVGLWFFPRQDVVLTMEQKHKYIQFLEALPPALQQWWSEDGKLESYFLSVLATDPKFQKMGIATKLMHAVLEQARGSNARIVLSATNEAYVRILIAFAADISDDLLDARSAIVDLGTRRRTRLIYGPGLSRPTTEANASARWYDSNLAPGTLDGSNRNRLAMSEISVNLVTEPKPGQLNEAAAVCIRAFKDGPPSARGSSSSHRIRLGLFAGVGIWFPPGRDIFSTLYIQSPEQRTLGFEEFQETLSPETRKWWAENYKIPMNAWLDGILGPQAKLKSYWLNILATDPNFRKMGVARKLVETVFDQASGTDARFAVCPTDKANVVFYEKVGFRVRGEMEMATNSGDLKITLMTRDA</sequence>
<proteinExistence type="predicted"/>
<dbReference type="CDD" id="cd04301">
    <property type="entry name" value="NAT_SF"/>
    <property type="match status" value="2"/>
</dbReference>
<dbReference type="SUPFAM" id="SSF55729">
    <property type="entry name" value="Acyl-CoA N-acyltransferases (Nat)"/>
    <property type="match status" value="2"/>
</dbReference>
<organism evidence="2 3">
    <name type="scientific">Dentipellis fragilis</name>
    <dbReference type="NCBI Taxonomy" id="205917"/>
    <lineage>
        <taxon>Eukaryota</taxon>
        <taxon>Fungi</taxon>
        <taxon>Dikarya</taxon>
        <taxon>Basidiomycota</taxon>
        <taxon>Agaricomycotina</taxon>
        <taxon>Agaricomycetes</taxon>
        <taxon>Russulales</taxon>
        <taxon>Hericiaceae</taxon>
        <taxon>Dentipellis</taxon>
    </lineage>
</organism>
<dbReference type="Proteomes" id="UP000298327">
    <property type="component" value="Unassembled WGS sequence"/>
</dbReference>
<gene>
    <name evidence="2" type="ORF">EVG20_g8353</name>
</gene>
<dbReference type="Pfam" id="PF00583">
    <property type="entry name" value="Acetyltransf_1"/>
    <property type="match status" value="1"/>
</dbReference>
<feature type="domain" description="N-acetyltransferase" evidence="1">
    <location>
        <begin position="372"/>
        <end position="503"/>
    </location>
</feature>
<keyword evidence="3" id="KW-1185">Reference proteome</keyword>
<dbReference type="Pfam" id="PF13508">
    <property type="entry name" value="Acetyltransf_7"/>
    <property type="match status" value="1"/>
</dbReference>
<name>A0A4Y9Y607_9AGAM</name>
<comment type="caution">
    <text evidence="2">The sequence shown here is derived from an EMBL/GenBank/DDBJ whole genome shotgun (WGS) entry which is preliminary data.</text>
</comment>
<evidence type="ECO:0000313" key="2">
    <source>
        <dbReference type="EMBL" id="TFY57926.1"/>
    </source>
</evidence>
<accession>A0A4Y9Y607</accession>
<dbReference type="PANTHER" id="PTHR42791">
    <property type="entry name" value="GNAT FAMILY ACETYLTRANSFERASE"/>
    <property type="match status" value="1"/>
</dbReference>
<dbReference type="PROSITE" id="PS51186">
    <property type="entry name" value="GNAT"/>
    <property type="match status" value="1"/>
</dbReference>
<dbReference type="Gene3D" id="3.40.630.30">
    <property type="match status" value="2"/>
</dbReference>
<reference evidence="2 3" key="1">
    <citation type="submission" date="2019-02" db="EMBL/GenBank/DDBJ databases">
        <title>Genome sequencing of the rare red list fungi Dentipellis fragilis.</title>
        <authorList>
            <person name="Buettner E."/>
            <person name="Kellner H."/>
        </authorList>
    </citation>
    <scope>NUCLEOTIDE SEQUENCE [LARGE SCALE GENOMIC DNA]</scope>
    <source>
        <strain evidence="2 3">DSM 105465</strain>
    </source>
</reference>
<evidence type="ECO:0000259" key="1">
    <source>
        <dbReference type="PROSITE" id="PS51186"/>
    </source>
</evidence>
<dbReference type="InterPro" id="IPR000182">
    <property type="entry name" value="GNAT_dom"/>
</dbReference>
<dbReference type="OrthoDB" id="4738875at2759"/>
<dbReference type="AlphaFoldDB" id="A0A4Y9Y607"/>